<dbReference type="AlphaFoldDB" id="A0A5A7TJJ0"/>
<feature type="domain" description="Retrotransposon gag" evidence="2">
    <location>
        <begin position="135"/>
        <end position="222"/>
    </location>
</feature>
<dbReference type="EMBL" id="SSTE01015881">
    <property type="protein sequence ID" value="KAA0042968.1"/>
    <property type="molecule type" value="Genomic_DNA"/>
</dbReference>
<feature type="compositionally biased region" description="Basic and acidic residues" evidence="1">
    <location>
        <begin position="84"/>
        <end position="95"/>
    </location>
</feature>
<sequence>MARKMEERMDLVEQELQRLPIIDENLPLLTKSIKEMNAQINKQQQVILKYIEGIIRDNSSAGKTTEGSTSHTKSGDTILSEVVDDSKTNTRHEDINPMDRSKFKKVEMPVFNGTNPDPWLFRADRFFKIHEKLTVVVISFDGSALDWYRSNDELEAFKNWDDLKQRILVRFRTIQDGTLVGKFFSIKQETTVEEYRNIFDKLLAPLAFLQTMVLEETFMNGFSPWLKTEVDTLDTVGFAQMMKLALKIENREMVRRVWAE</sequence>
<evidence type="ECO:0000313" key="3">
    <source>
        <dbReference type="EMBL" id="KAA0042968.1"/>
    </source>
</evidence>
<gene>
    <name evidence="3" type="ORF">E6C27_scaffold75G00410</name>
</gene>
<feature type="compositionally biased region" description="Polar residues" evidence="1">
    <location>
        <begin position="59"/>
        <end position="77"/>
    </location>
</feature>
<organism evidence="3 4">
    <name type="scientific">Cucumis melo var. makuwa</name>
    <name type="common">Oriental melon</name>
    <dbReference type="NCBI Taxonomy" id="1194695"/>
    <lineage>
        <taxon>Eukaryota</taxon>
        <taxon>Viridiplantae</taxon>
        <taxon>Streptophyta</taxon>
        <taxon>Embryophyta</taxon>
        <taxon>Tracheophyta</taxon>
        <taxon>Spermatophyta</taxon>
        <taxon>Magnoliopsida</taxon>
        <taxon>eudicotyledons</taxon>
        <taxon>Gunneridae</taxon>
        <taxon>Pentapetalae</taxon>
        <taxon>rosids</taxon>
        <taxon>fabids</taxon>
        <taxon>Cucurbitales</taxon>
        <taxon>Cucurbitaceae</taxon>
        <taxon>Benincaseae</taxon>
        <taxon>Cucumis</taxon>
    </lineage>
</organism>
<comment type="caution">
    <text evidence="3">The sequence shown here is derived from an EMBL/GenBank/DDBJ whole genome shotgun (WGS) entry which is preliminary data.</text>
</comment>
<dbReference type="InterPro" id="IPR005162">
    <property type="entry name" value="Retrotrans_gag_dom"/>
</dbReference>
<dbReference type="OrthoDB" id="1749511at2759"/>
<dbReference type="Pfam" id="PF03732">
    <property type="entry name" value="Retrotrans_gag"/>
    <property type="match status" value="1"/>
</dbReference>
<dbReference type="Proteomes" id="UP000321393">
    <property type="component" value="Unassembled WGS sequence"/>
</dbReference>
<feature type="region of interest" description="Disordered" evidence="1">
    <location>
        <begin position="59"/>
        <end position="95"/>
    </location>
</feature>
<protein>
    <submittedName>
        <fullName evidence="3">Transposon Tf2-1 polyprotein isoform X1</fullName>
    </submittedName>
</protein>
<name>A0A5A7TJJ0_CUCMM</name>
<accession>A0A5A7TJJ0</accession>
<dbReference type="PANTHER" id="PTHR33223">
    <property type="entry name" value="CCHC-TYPE DOMAIN-CONTAINING PROTEIN"/>
    <property type="match status" value="1"/>
</dbReference>
<evidence type="ECO:0000313" key="4">
    <source>
        <dbReference type="Proteomes" id="UP000321393"/>
    </source>
</evidence>
<dbReference type="PANTHER" id="PTHR33223:SF6">
    <property type="entry name" value="CCHC-TYPE DOMAIN-CONTAINING PROTEIN"/>
    <property type="match status" value="1"/>
</dbReference>
<evidence type="ECO:0000256" key="1">
    <source>
        <dbReference type="SAM" id="MobiDB-lite"/>
    </source>
</evidence>
<evidence type="ECO:0000259" key="2">
    <source>
        <dbReference type="Pfam" id="PF03732"/>
    </source>
</evidence>
<proteinExistence type="predicted"/>
<reference evidence="3 4" key="1">
    <citation type="submission" date="2019-08" db="EMBL/GenBank/DDBJ databases">
        <title>Draft genome sequences of two oriental melons (Cucumis melo L. var makuwa).</title>
        <authorList>
            <person name="Kwon S.-Y."/>
        </authorList>
    </citation>
    <scope>NUCLEOTIDE SEQUENCE [LARGE SCALE GENOMIC DNA]</scope>
    <source>
        <strain evidence="4">cv. SW 3</strain>
        <tissue evidence="3">Leaf</tissue>
    </source>
</reference>